<dbReference type="AlphaFoldDB" id="A0A933L1J4"/>
<proteinExistence type="predicted"/>
<comment type="caution">
    <text evidence="1">The sequence shown here is derived from an EMBL/GenBank/DDBJ whole genome shotgun (WGS) entry which is preliminary data.</text>
</comment>
<accession>A0A933L1J4</accession>
<gene>
    <name evidence="1" type="ORF">HY834_06595</name>
</gene>
<name>A0A933L1J4_9HYPH</name>
<evidence type="ECO:0000313" key="1">
    <source>
        <dbReference type="EMBL" id="MBI4921402.1"/>
    </source>
</evidence>
<evidence type="ECO:0000313" key="2">
    <source>
        <dbReference type="Proteomes" id="UP000782610"/>
    </source>
</evidence>
<reference evidence="1" key="1">
    <citation type="submission" date="2020-07" db="EMBL/GenBank/DDBJ databases">
        <title>Huge and variable diversity of episymbiotic CPR bacteria and DPANN archaea in groundwater ecosystems.</title>
        <authorList>
            <person name="He C.Y."/>
            <person name="Keren R."/>
            <person name="Whittaker M."/>
            <person name="Farag I.F."/>
            <person name="Doudna J."/>
            <person name="Cate J.H.D."/>
            <person name="Banfield J.F."/>
        </authorList>
    </citation>
    <scope>NUCLEOTIDE SEQUENCE</scope>
    <source>
        <strain evidence="1">NC_groundwater_1586_Pr3_B-0.1um_66_15</strain>
    </source>
</reference>
<dbReference type="EMBL" id="JACRAF010000019">
    <property type="protein sequence ID" value="MBI4921402.1"/>
    <property type="molecule type" value="Genomic_DNA"/>
</dbReference>
<sequence length="302" mass="33895">MGGTVRTVLTLNEDRSVRSGSTADLVDAIRRGADLRIGTAFRHNEHIDTSSASTELIEEVAEFRQTLLLDDRWAAGIMTLRMPVELPEGFGPRPSMSFFLYNQDCTQAIARPYLDGHPATAEPGNAALDDTSDMPRYHQFASFDAGTNAPSSNFIYDFDSYRFMVNDRWREVLSHDHTGRPISGSVDALVDAFMRGSPVKVAIRSFCVGLVPPGQTAPDHEAFIHAGSCYYYTDRKLLITGTHPAVRVKPAIPLRYGSRGWDFCWLVARTDGQVERWLCNPYTLAFDRSTHRYDMRWFVSGD</sequence>
<protein>
    <submittedName>
        <fullName evidence="1">Uncharacterized protein</fullName>
    </submittedName>
</protein>
<organism evidence="1 2">
    <name type="scientific">Devosia nanyangense</name>
    <dbReference type="NCBI Taxonomy" id="1228055"/>
    <lineage>
        <taxon>Bacteria</taxon>
        <taxon>Pseudomonadati</taxon>
        <taxon>Pseudomonadota</taxon>
        <taxon>Alphaproteobacteria</taxon>
        <taxon>Hyphomicrobiales</taxon>
        <taxon>Devosiaceae</taxon>
        <taxon>Devosia</taxon>
    </lineage>
</organism>
<dbReference type="Proteomes" id="UP000782610">
    <property type="component" value="Unassembled WGS sequence"/>
</dbReference>